<dbReference type="PANTHER" id="PTHR16193">
    <property type="entry name" value="TETRATRICOPEPTIDE REPEAT PROTEIN 27"/>
    <property type="match status" value="1"/>
</dbReference>
<evidence type="ECO:0000256" key="1">
    <source>
        <dbReference type="ARBA" id="ARBA00022737"/>
    </source>
</evidence>
<feature type="repeat" description="TPR" evidence="4">
    <location>
        <begin position="440"/>
        <end position="473"/>
    </location>
</feature>
<comment type="similarity">
    <text evidence="3">Belongs to the TTC27 family.</text>
</comment>
<organism evidence="5 6">
    <name type="scientific">Necator americanus</name>
    <name type="common">Human hookworm</name>
    <dbReference type="NCBI Taxonomy" id="51031"/>
    <lineage>
        <taxon>Eukaryota</taxon>
        <taxon>Metazoa</taxon>
        <taxon>Ecdysozoa</taxon>
        <taxon>Nematoda</taxon>
        <taxon>Chromadorea</taxon>
        <taxon>Rhabditida</taxon>
        <taxon>Rhabditina</taxon>
        <taxon>Rhabditomorpha</taxon>
        <taxon>Strongyloidea</taxon>
        <taxon>Ancylostomatidae</taxon>
        <taxon>Bunostominae</taxon>
        <taxon>Necator</taxon>
    </lineage>
</organism>
<sequence>MTEEPWLTIVSAQNLAELQLLLHDMPYESMLSLGEKAFREFVGANFTGCNARCSLPSFLSHDLAASELKFDFNEPFPKVRSLPLLLLAKMVILDQSQLTMVCAPARLLAFRIALLWQKVLKEPCTTLKNLMDEYAEKIEVDQLKEEEKIQYCLERANSHLIYYDYEKCSQYIQNALESSGLNIELSGKMGKRTRFQQRNIAQLVLTAESSTATENDEDTDVPIDCVLNDDTLLEKISLVDGNVGTTTLSSIQLAAVLTVFRLERRSEHCDELFVEKANAYLEAIIRQRRCWPVQTAALLERCELEKTRKRHIERACAQAELICKIMDGDEIPDAVKLKRCDLVLASGLEAFWNAHFIHAESLRTLGCTAEALLIYERFEMWDCMIDCFKQLGKLEKAEALIRRLLLERPNDSMLYCYLGDITMEASYYDAAIKMSNDHNSRARKSFGFLMLLRNQFDSAYKHLRRSLELQPIQLGVWFNAGYCAWKLEQYADAVTCFHRCVSFEPEHFEAWNNLSAAYIKLGQKDRARRILQEALKFNYEHPKVWENYLLLCVDTAQFDQAIKAFHRLLDLNKQQQDDEILDIIATRVLKICDEFSSDETTTEAVILKTELIKLFARLSAVQTMSSKMWKCYASLKKPKNNNVEEVEKYIKLLERALLADSNKPDWKKDATLSCSVLSSALELAGERLRFASIKGEDSVKQTKARVRISLRPIVTIAEKEYGQVGRRPVVKAKLAVAWLLSLGKSLFATPAYSMSQYPAHWALPSQTSNGMATGERRSNLRLLRTSSILDQGDTRATRRGDCLRMCTYNARTVSTDVDLHALLGAAERIKFHVIALQETKCRRSDVRQMNDGGVGFVVHPSVVHLVDSHEILSPRLAILRLRPLRQKSISIINCYSPTSAADESELDAFYEELEEVVRNEKSFYKFVVGDFNAKLGKATEEEYRIGRFGLGDRNENGNRLAGLLSAARLFHGNSLFMKKIIVGGHGNRPMARLVRRSTTYSKTGGGVYLTSQ</sequence>
<comment type="caution">
    <text evidence="5">The sequence shown here is derived from an EMBL/GenBank/DDBJ whole genome shotgun (WGS) entry which is preliminary data.</text>
</comment>
<name>A0ABR1CY35_NECAM</name>
<dbReference type="PANTHER" id="PTHR16193:SF0">
    <property type="entry name" value="TETRATRICOPEPTIDE REPEAT PROTEIN 27"/>
    <property type="match status" value="1"/>
</dbReference>
<dbReference type="Pfam" id="PF14559">
    <property type="entry name" value="TPR_19"/>
    <property type="match status" value="1"/>
</dbReference>
<proteinExistence type="inferred from homology"/>
<dbReference type="EMBL" id="JAVFWL010000003">
    <property type="protein sequence ID" value="KAK6742076.1"/>
    <property type="molecule type" value="Genomic_DNA"/>
</dbReference>
<dbReference type="PROSITE" id="PS50005">
    <property type="entry name" value="TPR"/>
    <property type="match status" value="3"/>
</dbReference>
<dbReference type="InterPro" id="IPR011990">
    <property type="entry name" value="TPR-like_helical_dom_sf"/>
</dbReference>
<protein>
    <recommendedName>
        <fullName evidence="7">Tetratricopeptide repeat protein</fullName>
    </recommendedName>
</protein>
<keyword evidence="2 4" id="KW-0802">TPR repeat</keyword>
<keyword evidence="1" id="KW-0677">Repeat</keyword>
<accession>A0ABR1CY35</accession>
<dbReference type="Proteomes" id="UP001303046">
    <property type="component" value="Unassembled WGS sequence"/>
</dbReference>
<dbReference type="InterPro" id="IPR036691">
    <property type="entry name" value="Endo/exonu/phosph_ase_sf"/>
</dbReference>
<dbReference type="InterPro" id="IPR044244">
    <property type="entry name" value="TTC27/Emw1"/>
</dbReference>
<dbReference type="SMART" id="SM00028">
    <property type="entry name" value="TPR"/>
    <property type="match status" value="6"/>
</dbReference>
<evidence type="ECO:0000256" key="2">
    <source>
        <dbReference type="ARBA" id="ARBA00022803"/>
    </source>
</evidence>
<dbReference type="SUPFAM" id="SSF48452">
    <property type="entry name" value="TPR-like"/>
    <property type="match status" value="2"/>
</dbReference>
<dbReference type="Pfam" id="PF01535">
    <property type="entry name" value="PPR"/>
    <property type="match status" value="1"/>
</dbReference>
<dbReference type="Gene3D" id="1.25.40.10">
    <property type="entry name" value="Tetratricopeptide repeat domain"/>
    <property type="match status" value="2"/>
</dbReference>
<dbReference type="InterPro" id="IPR019734">
    <property type="entry name" value="TPR_rpt"/>
</dbReference>
<dbReference type="SUPFAM" id="SSF56219">
    <property type="entry name" value="DNase I-like"/>
    <property type="match status" value="1"/>
</dbReference>
<dbReference type="Gene3D" id="3.60.10.10">
    <property type="entry name" value="Endonuclease/exonuclease/phosphatase"/>
    <property type="match status" value="1"/>
</dbReference>
<evidence type="ECO:0000256" key="3">
    <source>
        <dbReference type="ARBA" id="ARBA00024020"/>
    </source>
</evidence>
<evidence type="ECO:0000313" key="5">
    <source>
        <dbReference type="EMBL" id="KAK6742076.1"/>
    </source>
</evidence>
<feature type="repeat" description="TPR" evidence="4">
    <location>
        <begin position="474"/>
        <end position="507"/>
    </location>
</feature>
<feature type="repeat" description="TPR" evidence="4">
    <location>
        <begin position="508"/>
        <end position="541"/>
    </location>
</feature>
<gene>
    <name evidence="5" type="primary">Necator_chrIII.g10519</name>
    <name evidence="5" type="ORF">RB195_009754</name>
</gene>
<evidence type="ECO:0000256" key="4">
    <source>
        <dbReference type="PROSITE-ProRule" id="PRU00339"/>
    </source>
</evidence>
<evidence type="ECO:0008006" key="7">
    <source>
        <dbReference type="Google" id="ProtNLM"/>
    </source>
</evidence>
<reference evidence="5 6" key="1">
    <citation type="submission" date="2023-08" db="EMBL/GenBank/DDBJ databases">
        <title>A Necator americanus chromosomal reference genome.</title>
        <authorList>
            <person name="Ilik V."/>
            <person name="Petrzelkova K.J."/>
            <person name="Pardy F."/>
            <person name="Fuh T."/>
            <person name="Niatou-Singa F.S."/>
            <person name="Gouil Q."/>
            <person name="Baker L."/>
            <person name="Ritchie M.E."/>
            <person name="Jex A.R."/>
            <person name="Gazzola D."/>
            <person name="Li H."/>
            <person name="Toshio Fujiwara R."/>
            <person name="Zhan B."/>
            <person name="Aroian R.V."/>
            <person name="Pafco B."/>
            <person name="Schwarz E.M."/>
        </authorList>
    </citation>
    <scope>NUCLEOTIDE SEQUENCE [LARGE SCALE GENOMIC DNA]</scope>
    <source>
        <strain evidence="5 6">Aroian</strain>
        <tissue evidence="5">Whole animal</tissue>
    </source>
</reference>
<dbReference type="InterPro" id="IPR002885">
    <property type="entry name" value="PPR_rpt"/>
</dbReference>
<keyword evidence="6" id="KW-1185">Reference proteome</keyword>
<evidence type="ECO:0000313" key="6">
    <source>
        <dbReference type="Proteomes" id="UP001303046"/>
    </source>
</evidence>